<evidence type="ECO:0000256" key="2">
    <source>
        <dbReference type="SAM" id="Phobius"/>
    </source>
</evidence>
<dbReference type="InterPro" id="IPR050248">
    <property type="entry name" value="Polysacc_deacetylase_ArnD"/>
</dbReference>
<dbReference type="InterPro" id="IPR054467">
    <property type="entry name" value="YkoP-like_dom"/>
</dbReference>
<feature type="domain" description="NodB homology" evidence="3">
    <location>
        <begin position="45"/>
        <end position="229"/>
    </location>
</feature>
<protein>
    <submittedName>
        <fullName evidence="4">Polysaccharide deacetylase family protein</fullName>
    </submittedName>
</protein>
<keyword evidence="5" id="KW-1185">Reference proteome</keyword>
<feature type="region of interest" description="Disordered" evidence="1">
    <location>
        <begin position="499"/>
        <end position="522"/>
    </location>
</feature>
<dbReference type="PANTHER" id="PTHR10587:SF137">
    <property type="entry name" value="4-DEOXY-4-FORMAMIDO-L-ARABINOSE-PHOSPHOUNDECAPRENOL DEFORMYLASE ARND-RELATED"/>
    <property type="match status" value="1"/>
</dbReference>
<dbReference type="GO" id="GO:0005975">
    <property type="term" value="P:carbohydrate metabolic process"/>
    <property type="evidence" value="ECO:0007669"/>
    <property type="project" value="InterPro"/>
</dbReference>
<dbReference type="EMBL" id="CP071182">
    <property type="protein sequence ID" value="QSO47601.1"/>
    <property type="molecule type" value="Genomic_DNA"/>
</dbReference>
<dbReference type="AlphaFoldDB" id="A0A9X7VYX7"/>
<accession>A0A9X7VYX7</accession>
<evidence type="ECO:0000259" key="3">
    <source>
        <dbReference type="PROSITE" id="PS51677"/>
    </source>
</evidence>
<evidence type="ECO:0000313" key="5">
    <source>
        <dbReference type="Proteomes" id="UP000663505"/>
    </source>
</evidence>
<dbReference type="Gene3D" id="3.20.20.370">
    <property type="entry name" value="Glycoside hydrolase/deacetylase"/>
    <property type="match status" value="1"/>
</dbReference>
<dbReference type="Pfam" id="PF01522">
    <property type="entry name" value="Polysacc_deac_1"/>
    <property type="match status" value="1"/>
</dbReference>
<sequence>MGDVITGLVIAGVVIILFALYTFLPELLFHVWHIGTLYHGAPGPRRVALTFDDGPDERYTPEVLQILHDLDVKATFFLVAKRAEVHPELVRLIVEGGHDIGSHSYQHRHHWSRLPFSTWRDIRHGKETLERLSGRPIRFYRPPWGAFNWFTRLACTSLGLTPTLWSARAMDWFPGSYAKEEEDRIVRAAHPGAIVLCHDAGGAEGAPTNTMTALPGAIHRLRQLGFEFATVSQMAQEWADHQKQAHQLYHGYPAPRRALIGLWSVVEFVFARWFHLQGVNEIFRINRTVWHHGPRYAAEGEDAAAGAGSAAAAAAGTGSAGSAGSAGPDSAAAGAGSAGAAAGAGVEAVPGSPARAAAANAGRTPSLIVRDGAPALELHFRNETLIAISSAADHRALVRGLRQAKDGLRDIARMLLYHPDYADIEVIAAPTLMNRGIEMLGFHVEDLPKTRENLRLQRYIRFLMGMYHPEGFRRLREGTRELQMKLVWMTREELAARTGLATKAGGADSEPGSAAERAPERA</sequence>
<feature type="transmembrane region" description="Helical" evidence="2">
    <location>
        <begin position="6"/>
        <end position="24"/>
    </location>
</feature>
<dbReference type="RefSeq" id="WP_206656945.1">
    <property type="nucleotide sequence ID" value="NZ_CP071182.1"/>
</dbReference>
<evidence type="ECO:0000256" key="1">
    <source>
        <dbReference type="SAM" id="MobiDB-lite"/>
    </source>
</evidence>
<dbReference type="Pfam" id="PF22790">
    <property type="entry name" value="YkoP"/>
    <property type="match status" value="1"/>
</dbReference>
<reference evidence="4 5" key="1">
    <citation type="submission" date="2021-02" db="EMBL/GenBank/DDBJ databases">
        <title>Alicyclobacillus curvatus sp. nov. and Alicyclobacillus mengziensis sp. nov., two acidophilic bacteria isolated from acid mine drainage.</title>
        <authorList>
            <person name="Huang Y."/>
        </authorList>
    </citation>
    <scope>NUCLEOTIDE SEQUENCE [LARGE SCALE GENOMIC DNA]</scope>
    <source>
        <strain evidence="4 5">S30H14</strain>
    </source>
</reference>
<evidence type="ECO:0000313" key="4">
    <source>
        <dbReference type="EMBL" id="QSO47601.1"/>
    </source>
</evidence>
<proteinExistence type="predicted"/>
<dbReference type="PANTHER" id="PTHR10587">
    <property type="entry name" value="GLYCOSYL TRANSFERASE-RELATED"/>
    <property type="match status" value="1"/>
</dbReference>
<dbReference type="SUPFAM" id="SSF88713">
    <property type="entry name" value="Glycoside hydrolase/deacetylase"/>
    <property type="match status" value="1"/>
</dbReference>
<dbReference type="CDD" id="cd10959">
    <property type="entry name" value="CE4_NodB_like_3"/>
    <property type="match status" value="1"/>
</dbReference>
<dbReference type="KEGG" id="afx:JZ786_00600"/>
<name>A0A9X7VYX7_9BACL</name>
<dbReference type="InterPro" id="IPR011330">
    <property type="entry name" value="Glyco_hydro/deAcase_b/a-brl"/>
</dbReference>
<keyword evidence="2" id="KW-1133">Transmembrane helix</keyword>
<dbReference type="Proteomes" id="UP000663505">
    <property type="component" value="Chromosome"/>
</dbReference>
<dbReference type="GO" id="GO:0016810">
    <property type="term" value="F:hydrolase activity, acting on carbon-nitrogen (but not peptide) bonds"/>
    <property type="evidence" value="ECO:0007669"/>
    <property type="project" value="InterPro"/>
</dbReference>
<keyword evidence="2" id="KW-0812">Transmembrane</keyword>
<organism evidence="4 5">
    <name type="scientific">Alicyclobacillus mengziensis</name>
    <dbReference type="NCBI Taxonomy" id="2931921"/>
    <lineage>
        <taxon>Bacteria</taxon>
        <taxon>Bacillati</taxon>
        <taxon>Bacillota</taxon>
        <taxon>Bacilli</taxon>
        <taxon>Bacillales</taxon>
        <taxon>Alicyclobacillaceae</taxon>
        <taxon>Alicyclobacillus</taxon>
    </lineage>
</organism>
<keyword evidence="2" id="KW-0472">Membrane</keyword>
<dbReference type="InterPro" id="IPR002509">
    <property type="entry name" value="NODB_dom"/>
</dbReference>
<gene>
    <name evidence="4" type="ORF">JZ786_00600</name>
</gene>
<dbReference type="PROSITE" id="PS51677">
    <property type="entry name" value="NODB"/>
    <property type="match status" value="1"/>
</dbReference>